<gene>
    <name evidence="7" type="ORF">B7R76_01320</name>
</gene>
<dbReference type="PANTHER" id="PTHR46577:SF1">
    <property type="entry name" value="HTH-TYPE TRANSCRIPTIONAL REGULATORY PROTEIN GABR"/>
    <property type="match status" value="1"/>
</dbReference>
<dbReference type="InterPro" id="IPR015424">
    <property type="entry name" value="PyrdxlP-dep_Trfase"/>
</dbReference>
<dbReference type="InterPro" id="IPR000524">
    <property type="entry name" value="Tscrpt_reg_HTH_GntR"/>
</dbReference>
<proteinExistence type="inferred from homology"/>
<dbReference type="AlphaFoldDB" id="A0A2J8B4A1"/>
<keyword evidence="5" id="KW-0804">Transcription</keyword>
<evidence type="ECO:0000259" key="6">
    <source>
        <dbReference type="PROSITE" id="PS50949"/>
    </source>
</evidence>
<dbReference type="SUPFAM" id="SSF53383">
    <property type="entry name" value="PLP-dependent transferases"/>
    <property type="match status" value="1"/>
</dbReference>
<sequence>MLMPKEPLYLKLYNEIKTAIVSGNLRGGERLPSKRCQADTHNVSTVTVQTAYEQLIAEGYITSRPRSGYFVLLPEERARQFSNQIITPNHFPVDAPNFPPVPPDFVPSCPSAYIDLSNHTPHTDSFPFSTWSKLMREIISINYYRLLERLPHSGLFTLRQSIAKYLLRNQGVTVNPEYIVIGAGTEYLYSIAVKLVGRHSIIALENPGYRRLANIYAGENVTTTTIPLDGEGILPEYLALSKANVLHISPSGQFPTGCLMSERRRQAVLGWLQADRNRYVIEDDYEREFQFNKSHLPALRQMDYNNRTIYINTFSQTISPSLRISYMVLPSSLIQKYNLLYSNYSCTVTSFEQYTLAAFIDGGYFERHVNRLRRRYRQFYQTVLPRLSEFDYLNQLPRNIPGLNFLLPLKSSKDETELKRNGEEHDLKLNFLSDYLLAPVKVPPKVAVLSCRSLNLASFTAGLEILKVIL</sequence>
<reference evidence="8" key="1">
    <citation type="submission" date="2017-04" db="EMBL/GenBank/DDBJ databases">
        <authorList>
            <person name="Bumgarner R.E."/>
            <person name="Fredricks D.N."/>
            <person name="Srinivasan S."/>
        </authorList>
    </citation>
    <scope>NUCLEOTIDE SEQUENCE [LARGE SCALE GENOMIC DNA]</scope>
    <source>
        <strain evidence="8">KA00405</strain>
    </source>
</reference>
<dbReference type="GO" id="GO:0003677">
    <property type="term" value="F:DNA binding"/>
    <property type="evidence" value="ECO:0007669"/>
    <property type="project" value="UniProtKB-KW"/>
</dbReference>
<dbReference type="SMART" id="SM00345">
    <property type="entry name" value="HTH_GNTR"/>
    <property type="match status" value="1"/>
</dbReference>
<dbReference type="CDD" id="cd07377">
    <property type="entry name" value="WHTH_GntR"/>
    <property type="match status" value="1"/>
</dbReference>
<keyword evidence="4" id="KW-0238">DNA-binding</keyword>
<dbReference type="SUPFAM" id="SSF46785">
    <property type="entry name" value="Winged helix' DNA-binding domain"/>
    <property type="match status" value="1"/>
</dbReference>
<protein>
    <recommendedName>
        <fullName evidence="6">HTH gntR-type domain-containing protein</fullName>
    </recommendedName>
</protein>
<evidence type="ECO:0000256" key="2">
    <source>
        <dbReference type="ARBA" id="ARBA00022898"/>
    </source>
</evidence>
<dbReference type="PANTHER" id="PTHR46577">
    <property type="entry name" value="HTH-TYPE TRANSCRIPTIONAL REGULATORY PROTEIN GABR"/>
    <property type="match status" value="1"/>
</dbReference>
<dbReference type="Pfam" id="PF00155">
    <property type="entry name" value="Aminotran_1_2"/>
    <property type="match status" value="1"/>
</dbReference>
<dbReference type="EMBL" id="NBZD01000001">
    <property type="protein sequence ID" value="PNH19554.1"/>
    <property type="molecule type" value="Genomic_DNA"/>
</dbReference>
<dbReference type="Gene3D" id="3.40.640.10">
    <property type="entry name" value="Type I PLP-dependent aspartate aminotransferase-like (Major domain)"/>
    <property type="match status" value="1"/>
</dbReference>
<dbReference type="GO" id="GO:0003700">
    <property type="term" value="F:DNA-binding transcription factor activity"/>
    <property type="evidence" value="ECO:0007669"/>
    <property type="project" value="InterPro"/>
</dbReference>
<organism evidence="7 8">
    <name type="scientific">Mageeibacillus indolicus</name>
    <dbReference type="NCBI Taxonomy" id="884684"/>
    <lineage>
        <taxon>Bacteria</taxon>
        <taxon>Bacillati</taxon>
        <taxon>Bacillota</taxon>
        <taxon>Clostridia</taxon>
        <taxon>Eubacteriales</taxon>
        <taxon>Oscillospiraceae</taxon>
        <taxon>Mageeibacillus</taxon>
    </lineage>
</organism>
<evidence type="ECO:0000256" key="5">
    <source>
        <dbReference type="ARBA" id="ARBA00023163"/>
    </source>
</evidence>
<feature type="domain" description="HTH gntR-type" evidence="6">
    <location>
        <begin position="6"/>
        <end position="74"/>
    </location>
</feature>
<dbReference type="InterPro" id="IPR036388">
    <property type="entry name" value="WH-like_DNA-bd_sf"/>
</dbReference>
<dbReference type="InterPro" id="IPR036390">
    <property type="entry name" value="WH_DNA-bd_sf"/>
</dbReference>
<dbReference type="PROSITE" id="PS50949">
    <property type="entry name" value="HTH_GNTR"/>
    <property type="match status" value="1"/>
</dbReference>
<comment type="similarity">
    <text evidence="1">In the C-terminal section; belongs to the class-I pyridoxal-phosphate-dependent aminotransferase family.</text>
</comment>
<accession>A0A2J8B4A1</accession>
<keyword evidence="3" id="KW-0805">Transcription regulation</keyword>
<dbReference type="Gene3D" id="1.10.10.10">
    <property type="entry name" value="Winged helix-like DNA-binding domain superfamily/Winged helix DNA-binding domain"/>
    <property type="match status" value="1"/>
</dbReference>
<comment type="caution">
    <text evidence="7">The sequence shown here is derived from an EMBL/GenBank/DDBJ whole genome shotgun (WGS) entry which is preliminary data.</text>
</comment>
<dbReference type="CDD" id="cd00609">
    <property type="entry name" value="AAT_like"/>
    <property type="match status" value="1"/>
</dbReference>
<evidence type="ECO:0000313" key="8">
    <source>
        <dbReference type="Proteomes" id="UP000236394"/>
    </source>
</evidence>
<evidence type="ECO:0000313" key="7">
    <source>
        <dbReference type="EMBL" id="PNH19554.1"/>
    </source>
</evidence>
<dbReference type="InterPro" id="IPR051446">
    <property type="entry name" value="HTH_trans_reg/aminotransferase"/>
</dbReference>
<evidence type="ECO:0000256" key="1">
    <source>
        <dbReference type="ARBA" id="ARBA00005384"/>
    </source>
</evidence>
<dbReference type="GO" id="GO:0030170">
    <property type="term" value="F:pyridoxal phosphate binding"/>
    <property type="evidence" value="ECO:0007669"/>
    <property type="project" value="InterPro"/>
</dbReference>
<keyword evidence="2" id="KW-0663">Pyridoxal phosphate</keyword>
<dbReference type="Proteomes" id="UP000236394">
    <property type="component" value="Unassembled WGS sequence"/>
</dbReference>
<dbReference type="Pfam" id="PF00392">
    <property type="entry name" value="GntR"/>
    <property type="match status" value="1"/>
</dbReference>
<evidence type="ECO:0000256" key="3">
    <source>
        <dbReference type="ARBA" id="ARBA00023015"/>
    </source>
</evidence>
<dbReference type="InterPro" id="IPR004839">
    <property type="entry name" value="Aminotransferase_I/II_large"/>
</dbReference>
<dbReference type="InterPro" id="IPR015421">
    <property type="entry name" value="PyrdxlP-dep_Trfase_major"/>
</dbReference>
<evidence type="ECO:0000256" key="4">
    <source>
        <dbReference type="ARBA" id="ARBA00023125"/>
    </source>
</evidence>
<name>A0A2J8B4A1_9FIRM</name>